<dbReference type="CDD" id="cd00761">
    <property type="entry name" value="Glyco_tranf_GTA_type"/>
    <property type="match status" value="1"/>
</dbReference>
<dbReference type="RefSeq" id="WP_157681878.1">
    <property type="nucleotide sequence ID" value="NZ_LT629692.1"/>
</dbReference>
<dbReference type="SUPFAM" id="SSF53448">
    <property type="entry name" value="Nucleotide-diphospho-sugar transferases"/>
    <property type="match status" value="1"/>
</dbReference>
<name>A0A1G8CSK3_9MICO</name>
<dbReference type="InterPro" id="IPR050834">
    <property type="entry name" value="Glycosyltransf_2"/>
</dbReference>
<dbReference type="InterPro" id="IPR001173">
    <property type="entry name" value="Glyco_trans_2-like"/>
</dbReference>
<dbReference type="EMBL" id="LT629692">
    <property type="protein sequence ID" value="SDH48527.1"/>
    <property type="molecule type" value="Genomic_DNA"/>
</dbReference>
<proteinExistence type="predicted"/>
<dbReference type="Gene3D" id="3.90.550.10">
    <property type="entry name" value="Spore Coat Polysaccharide Biosynthesis Protein SpsA, Chain A"/>
    <property type="match status" value="1"/>
</dbReference>
<evidence type="ECO:0000259" key="1">
    <source>
        <dbReference type="Pfam" id="PF00535"/>
    </source>
</evidence>
<reference evidence="2 3" key="1">
    <citation type="submission" date="2016-10" db="EMBL/GenBank/DDBJ databases">
        <authorList>
            <person name="de Groot N.N."/>
        </authorList>
    </citation>
    <scope>NUCLEOTIDE SEQUENCE [LARGE SCALE GENOMIC DNA]</scope>
    <source>
        <strain evidence="2 3">DSM 23142</strain>
    </source>
</reference>
<dbReference type="InterPro" id="IPR029044">
    <property type="entry name" value="Nucleotide-diphossugar_trans"/>
</dbReference>
<dbReference type="GO" id="GO:0016740">
    <property type="term" value="F:transferase activity"/>
    <property type="evidence" value="ECO:0007669"/>
    <property type="project" value="UniProtKB-KW"/>
</dbReference>
<gene>
    <name evidence="2" type="ORF">SAMN04489810_3158</name>
</gene>
<accession>A0A1G8CSK3</accession>
<keyword evidence="2" id="KW-0808">Transferase</keyword>
<dbReference type="PANTHER" id="PTHR43685">
    <property type="entry name" value="GLYCOSYLTRANSFERASE"/>
    <property type="match status" value="1"/>
</dbReference>
<dbReference type="PANTHER" id="PTHR43685:SF2">
    <property type="entry name" value="GLYCOSYLTRANSFERASE 2-LIKE DOMAIN-CONTAINING PROTEIN"/>
    <property type="match status" value="1"/>
</dbReference>
<feature type="domain" description="Glycosyltransferase 2-like" evidence="1">
    <location>
        <begin position="10"/>
        <end position="133"/>
    </location>
</feature>
<sequence>MPESLARVGIVVRTKNRPGLLTRALDDIAAQDYADWAVLIVNDGGDGGTVDAAVAALAPEVRGRIQVNHNPTSLGRSAAANQGVTGLGTEFVVLHDDDDLWHPAFLARTVGWLDAHPADIGVAARTEIVYEEQRADGGFAEVGRAPFWSDVHEILYSDLLAVNRFVPIAYLYRRKLHDEVGLYREDIHAAEDWEFNLRTAIGHSIGFLDGPPLAFWMQRIGVDGALGNSMFTLAHDHVAFDRLIRDEALREYAAAHGPGLALYLTDYIDGAVRDAVRDVLREELGRELDKRPSDLQRIARRLRGWVPRRRTAGS</sequence>
<protein>
    <submittedName>
        <fullName evidence="2">Glycosyl transferase family 2</fullName>
    </submittedName>
</protein>
<evidence type="ECO:0000313" key="3">
    <source>
        <dbReference type="Proteomes" id="UP000199009"/>
    </source>
</evidence>
<organism evidence="2 3">
    <name type="scientific">Microbacterium pygmaeum</name>
    <dbReference type="NCBI Taxonomy" id="370764"/>
    <lineage>
        <taxon>Bacteria</taxon>
        <taxon>Bacillati</taxon>
        <taxon>Actinomycetota</taxon>
        <taxon>Actinomycetes</taxon>
        <taxon>Micrococcales</taxon>
        <taxon>Microbacteriaceae</taxon>
        <taxon>Microbacterium</taxon>
    </lineage>
</organism>
<dbReference type="Proteomes" id="UP000199009">
    <property type="component" value="Chromosome I"/>
</dbReference>
<dbReference type="STRING" id="370764.SAMN04489810_3158"/>
<dbReference type="Pfam" id="PF00535">
    <property type="entry name" value="Glycos_transf_2"/>
    <property type="match status" value="1"/>
</dbReference>
<keyword evidence="3" id="KW-1185">Reference proteome</keyword>
<dbReference type="OrthoDB" id="153025at2"/>
<evidence type="ECO:0000313" key="2">
    <source>
        <dbReference type="EMBL" id="SDH48527.1"/>
    </source>
</evidence>
<dbReference type="AlphaFoldDB" id="A0A1G8CSK3"/>